<evidence type="ECO:0000256" key="1">
    <source>
        <dbReference type="ARBA" id="ARBA00005771"/>
    </source>
</evidence>
<evidence type="ECO:0000313" key="4">
    <source>
        <dbReference type="EMBL" id="SVD59969.1"/>
    </source>
</evidence>
<keyword evidence="2" id="KW-0808">Transferase</keyword>
<accession>A0A382WMV1</accession>
<sequence>VVESFFMNKIFWISSYPKSGNTWIRAIITSLFFTKNGKFIFELLKYCNVFDQPHRYSFVEKINYNDFLRINNINIVSKYRIDAQKKADVGGDFAFYKTHSSNIEVNGNRYTDAKYTRGLIYIVRDPRDVVVSFSKYINKSLDEVIDLISDENCIRDYFSIPYLMSSWDRHYESWKLLNVPKIIIKYEDLYTNPIESLKKIIDFLYKSYSFKFDDIEKRLTNILETTNFNYLQGIEKNN</sequence>
<feature type="domain" description="Sulfotransferase" evidence="3">
    <location>
        <begin position="11"/>
        <end position="238"/>
    </location>
</feature>
<dbReference type="InterPro" id="IPR027417">
    <property type="entry name" value="P-loop_NTPase"/>
</dbReference>
<proteinExistence type="inferred from homology"/>
<dbReference type="EMBL" id="UINC01161020">
    <property type="protein sequence ID" value="SVD59969.1"/>
    <property type="molecule type" value="Genomic_DNA"/>
</dbReference>
<organism evidence="4">
    <name type="scientific">marine metagenome</name>
    <dbReference type="NCBI Taxonomy" id="408172"/>
    <lineage>
        <taxon>unclassified sequences</taxon>
        <taxon>metagenomes</taxon>
        <taxon>ecological metagenomes</taxon>
    </lineage>
</organism>
<dbReference type="Pfam" id="PF00685">
    <property type="entry name" value="Sulfotransfer_1"/>
    <property type="match status" value="1"/>
</dbReference>
<dbReference type="SUPFAM" id="SSF52540">
    <property type="entry name" value="P-loop containing nucleoside triphosphate hydrolases"/>
    <property type="match status" value="1"/>
</dbReference>
<feature type="non-terminal residue" evidence="4">
    <location>
        <position position="1"/>
    </location>
</feature>
<feature type="non-terminal residue" evidence="4">
    <location>
        <position position="238"/>
    </location>
</feature>
<evidence type="ECO:0000256" key="2">
    <source>
        <dbReference type="ARBA" id="ARBA00022679"/>
    </source>
</evidence>
<evidence type="ECO:0000259" key="3">
    <source>
        <dbReference type="Pfam" id="PF00685"/>
    </source>
</evidence>
<protein>
    <recommendedName>
        <fullName evidence="3">Sulfotransferase domain-containing protein</fullName>
    </recommendedName>
</protein>
<name>A0A382WMV1_9ZZZZ</name>
<comment type="similarity">
    <text evidence="1">Belongs to the sulfotransferase 1 family.</text>
</comment>
<dbReference type="Gene3D" id="3.40.50.300">
    <property type="entry name" value="P-loop containing nucleotide triphosphate hydrolases"/>
    <property type="match status" value="1"/>
</dbReference>
<reference evidence="4" key="1">
    <citation type="submission" date="2018-05" db="EMBL/GenBank/DDBJ databases">
        <authorList>
            <person name="Lanie J.A."/>
            <person name="Ng W.-L."/>
            <person name="Kazmierczak K.M."/>
            <person name="Andrzejewski T.M."/>
            <person name="Davidsen T.M."/>
            <person name="Wayne K.J."/>
            <person name="Tettelin H."/>
            <person name="Glass J.I."/>
            <person name="Rusch D."/>
            <person name="Podicherti R."/>
            <person name="Tsui H.-C.T."/>
            <person name="Winkler M.E."/>
        </authorList>
    </citation>
    <scope>NUCLEOTIDE SEQUENCE</scope>
</reference>
<dbReference type="InterPro" id="IPR000863">
    <property type="entry name" value="Sulfotransferase_dom"/>
</dbReference>
<dbReference type="AlphaFoldDB" id="A0A382WMV1"/>
<gene>
    <name evidence="4" type="ORF">METZ01_LOCUS412823</name>
</gene>
<dbReference type="GO" id="GO:0008146">
    <property type="term" value="F:sulfotransferase activity"/>
    <property type="evidence" value="ECO:0007669"/>
    <property type="project" value="InterPro"/>
</dbReference>
<dbReference type="PANTHER" id="PTHR11783">
    <property type="entry name" value="SULFOTRANSFERASE SULT"/>
    <property type="match status" value="1"/>
</dbReference>